<accession>A0A9D5JSX3</accession>
<dbReference type="InterPro" id="IPR011006">
    <property type="entry name" value="CheY-like_superfamily"/>
</dbReference>
<evidence type="ECO:0008006" key="3">
    <source>
        <dbReference type="Google" id="ProtNLM"/>
    </source>
</evidence>
<comment type="caution">
    <text evidence="1">The sequence shown here is derived from an EMBL/GenBank/DDBJ whole genome shotgun (WGS) entry which is preliminary data.</text>
</comment>
<dbReference type="Proteomes" id="UP000649604">
    <property type="component" value="Unassembled WGS sequence"/>
</dbReference>
<dbReference type="Gene3D" id="3.40.50.2300">
    <property type="match status" value="1"/>
</dbReference>
<protein>
    <recommendedName>
        <fullName evidence="3">Response regulatory domain-containing protein</fullName>
    </recommendedName>
</protein>
<sequence length="119" mass="13003">MNVLLIDSTKGIADVFSHLVQDLKATSYVVESHQEAVSLIAAAPIDVVIFTLQTLADVELLHYLNTSHPGIKVFLTVAEPVRQIVSTLKDGHYEVMPTFCRLSELHDALESVTSAQETG</sequence>
<proteinExistence type="predicted"/>
<dbReference type="EMBL" id="WJJP01000068">
    <property type="protein sequence ID" value="MBD3323392.1"/>
    <property type="molecule type" value="Genomic_DNA"/>
</dbReference>
<reference evidence="1" key="1">
    <citation type="submission" date="2019-11" db="EMBL/GenBank/DDBJ databases">
        <title>Microbial mats filling the niche in hypersaline microbial mats.</title>
        <authorList>
            <person name="Wong H.L."/>
            <person name="Macleod F.I."/>
            <person name="White R.A. III"/>
            <person name="Burns B.P."/>
        </authorList>
    </citation>
    <scope>NUCLEOTIDE SEQUENCE</scope>
    <source>
        <strain evidence="1">Rbin_158</strain>
    </source>
</reference>
<gene>
    <name evidence="1" type="ORF">GF339_02340</name>
</gene>
<name>A0A9D5JSX3_9BACT</name>
<organism evidence="1 2">
    <name type="scientific">candidate division KSB3 bacterium</name>
    <dbReference type="NCBI Taxonomy" id="2044937"/>
    <lineage>
        <taxon>Bacteria</taxon>
        <taxon>candidate division KSB3</taxon>
    </lineage>
</organism>
<evidence type="ECO:0000313" key="1">
    <source>
        <dbReference type="EMBL" id="MBD3323392.1"/>
    </source>
</evidence>
<evidence type="ECO:0000313" key="2">
    <source>
        <dbReference type="Proteomes" id="UP000649604"/>
    </source>
</evidence>
<dbReference type="SUPFAM" id="SSF52172">
    <property type="entry name" value="CheY-like"/>
    <property type="match status" value="1"/>
</dbReference>
<dbReference type="AlphaFoldDB" id="A0A9D5JSX3"/>